<dbReference type="SUPFAM" id="SSF51621">
    <property type="entry name" value="Phosphoenolpyruvate/pyruvate domain"/>
    <property type="match status" value="1"/>
</dbReference>
<dbReference type="InterPro" id="IPR040442">
    <property type="entry name" value="Pyrv_kinase-like_dom_sf"/>
</dbReference>
<dbReference type="Pfam" id="PF00612">
    <property type="entry name" value="IQ"/>
    <property type="match status" value="2"/>
</dbReference>
<protein>
    <recommendedName>
        <fullName evidence="6">HpcH/HpaI aldolase/citrate lyase domain-containing protein</fullName>
    </recommendedName>
</protein>
<evidence type="ECO:0000256" key="1">
    <source>
        <dbReference type="ARBA" id="ARBA00005568"/>
    </source>
</evidence>
<feature type="region of interest" description="Disordered" evidence="5">
    <location>
        <begin position="189"/>
        <end position="224"/>
    </location>
</feature>
<dbReference type="InterPro" id="IPR000048">
    <property type="entry name" value="IQ_motif_EF-hand-BS"/>
</dbReference>
<dbReference type="SMART" id="SM00015">
    <property type="entry name" value="IQ"/>
    <property type="match status" value="2"/>
</dbReference>
<dbReference type="AlphaFoldDB" id="A0A3L6E6T9"/>
<accession>A0A3L6E6T9</accession>
<name>A0A3L6E6T9_MAIZE</name>
<keyword evidence="4" id="KW-0456">Lyase</keyword>
<evidence type="ECO:0000256" key="2">
    <source>
        <dbReference type="ARBA" id="ARBA00022531"/>
    </source>
</evidence>
<dbReference type="Proteomes" id="UP000251960">
    <property type="component" value="Chromosome 6"/>
</dbReference>
<dbReference type="EMBL" id="NCVQ01000007">
    <property type="protein sequence ID" value="PWZ16093.1"/>
    <property type="molecule type" value="Genomic_DNA"/>
</dbReference>
<feature type="domain" description="HpcH/HpaI aldolase/citrate lyase" evidence="6">
    <location>
        <begin position="90"/>
        <end position="186"/>
    </location>
</feature>
<dbReference type="ExpressionAtlas" id="A0A3L6E6T9">
    <property type="expression patterns" value="baseline"/>
</dbReference>
<sequence length="300" mass="32275">MVLPLAHPAAASRPTLPRPPINAAPHPRPSFNGASARDRIHPASFHQYRITDRLPCRGRRSSVAVSAAASDLLSPTPSLKSRLAAGDTLYVLFLLSFSRTLAELVALAGYDYIVVDMEHGSGGIPEALACLRALDAARTPAVLRLPKANAVWAKKALDLGPAGLMLPAIESPEAAAEAVSHCRSAATRRAGSAALHTPSSAPWRRGGRRSTEDSRRRTTGGQDAGARQRCAAIVIQKTFRGYLARRALRALRSLVKIQALVRGYLVRKQAAITLHRLQTLMRLQADSIAVNNAPFRKSFL</sequence>
<dbReference type="Pfam" id="PF03328">
    <property type="entry name" value="HpcH_HpaI"/>
    <property type="match status" value="1"/>
</dbReference>
<dbReference type="InterPro" id="IPR050251">
    <property type="entry name" value="HpcH-HpaI_aldolase"/>
</dbReference>
<dbReference type="GO" id="GO:0046872">
    <property type="term" value="F:metal ion binding"/>
    <property type="evidence" value="ECO:0007669"/>
    <property type="project" value="UniProtKB-KW"/>
</dbReference>
<evidence type="ECO:0000256" key="4">
    <source>
        <dbReference type="ARBA" id="ARBA00023239"/>
    </source>
</evidence>
<dbReference type="GO" id="GO:0016829">
    <property type="term" value="F:lyase activity"/>
    <property type="evidence" value="ECO:0007669"/>
    <property type="project" value="UniProtKB-KW"/>
</dbReference>
<comment type="caution">
    <text evidence="7">The sequence shown here is derived from an EMBL/GenBank/DDBJ whole genome shotgun (WGS) entry which is preliminary data.</text>
</comment>
<dbReference type="InterPro" id="IPR015813">
    <property type="entry name" value="Pyrv/PenolPyrv_kinase-like_dom"/>
</dbReference>
<feature type="region of interest" description="Disordered" evidence="5">
    <location>
        <begin position="1"/>
        <end position="36"/>
    </location>
</feature>
<comment type="similarity">
    <text evidence="1">Belongs to the HpcH/HpaI aldolase family.</text>
</comment>
<evidence type="ECO:0000313" key="7">
    <source>
        <dbReference type="EMBL" id="PWZ16093.1"/>
    </source>
</evidence>
<dbReference type="Gene3D" id="3.20.20.60">
    <property type="entry name" value="Phosphoenolpyruvate-binding domains"/>
    <property type="match status" value="1"/>
</dbReference>
<keyword evidence="3" id="KW-0479">Metal-binding</keyword>
<dbReference type="InterPro" id="IPR005000">
    <property type="entry name" value="Aldolase/citrate-lyase_domain"/>
</dbReference>
<reference evidence="7" key="1">
    <citation type="journal article" date="2018" name="Nat. Genet.">
        <title>Extensive intraspecific gene order and gene structural variations between Mo17 and other maize genomes.</title>
        <authorList>
            <person name="Sun S."/>
            <person name="Zhou Y."/>
            <person name="Chen J."/>
            <person name="Shi J."/>
            <person name="Zhao H."/>
            <person name="Zhao H."/>
            <person name="Song W."/>
            <person name="Zhang M."/>
            <person name="Cui Y."/>
            <person name="Dong X."/>
            <person name="Liu H."/>
            <person name="Ma X."/>
            <person name="Jiao Y."/>
            <person name="Wang B."/>
            <person name="Wei X."/>
            <person name="Stein J.C."/>
            <person name="Glaubitz J.C."/>
            <person name="Lu F."/>
            <person name="Yu G."/>
            <person name="Liang C."/>
            <person name="Fengler K."/>
            <person name="Li B."/>
            <person name="Rafalski A."/>
            <person name="Schnable P.S."/>
            <person name="Ware D.H."/>
            <person name="Buckler E.S."/>
            <person name="Lai J."/>
        </authorList>
    </citation>
    <scope>NUCLEOTIDE SEQUENCE [LARGE SCALE GENOMIC DNA]</scope>
    <source>
        <tissue evidence="7">Seedling</tissue>
    </source>
</reference>
<evidence type="ECO:0000256" key="3">
    <source>
        <dbReference type="ARBA" id="ARBA00022723"/>
    </source>
</evidence>
<keyword evidence="2" id="KW-0602">Photosynthesis</keyword>
<dbReference type="PROSITE" id="PS50096">
    <property type="entry name" value="IQ"/>
    <property type="match status" value="2"/>
</dbReference>
<proteinExistence type="inferred from homology"/>
<evidence type="ECO:0000259" key="6">
    <source>
        <dbReference type="Pfam" id="PF03328"/>
    </source>
</evidence>
<dbReference type="GO" id="GO:0015979">
    <property type="term" value="P:photosynthesis"/>
    <property type="evidence" value="ECO:0007669"/>
    <property type="project" value="UniProtKB-KW"/>
</dbReference>
<feature type="compositionally biased region" description="Pro residues" evidence="5">
    <location>
        <begin position="16"/>
        <end position="28"/>
    </location>
</feature>
<organism evidence="7">
    <name type="scientific">Zea mays</name>
    <name type="common">Maize</name>
    <dbReference type="NCBI Taxonomy" id="4577"/>
    <lineage>
        <taxon>Eukaryota</taxon>
        <taxon>Viridiplantae</taxon>
        <taxon>Streptophyta</taxon>
        <taxon>Embryophyta</taxon>
        <taxon>Tracheophyta</taxon>
        <taxon>Spermatophyta</taxon>
        <taxon>Magnoliopsida</taxon>
        <taxon>Liliopsida</taxon>
        <taxon>Poales</taxon>
        <taxon>Poaceae</taxon>
        <taxon>PACMAD clade</taxon>
        <taxon>Panicoideae</taxon>
        <taxon>Andropogonodae</taxon>
        <taxon>Andropogoneae</taxon>
        <taxon>Tripsacinae</taxon>
        <taxon>Zea</taxon>
    </lineage>
</organism>
<dbReference type="InterPro" id="IPR027417">
    <property type="entry name" value="P-loop_NTPase"/>
</dbReference>
<gene>
    <name evidence="7" type="ORF">Zm00014a_039365</name>
</gene>
<dbReference type="SUPFAM" id="SSF52540">
    <property type="entry name" value="P-loop containing nucleoside triphosphate hydrolases"/>
    <property type="match status" value="1"/>
</dbReference>
<dbReference type="PANTHER" id="PTHR30502">
    <property type="entry name" value="2-KETO-3-DEOXY-L-RHAMNONATE ALDOLASE"/>
    <property type="match status" value="1"/>
</dbReference>
<dbReference type="Gene3D" id="1.20.5.190">
    <property type="match status" value="1"/>
</dbReference>
<evidence type="ECO:0000256" key="5">
    <source>
        <dbReference type="SAM" id="MobiDB-lite"/>
    </source>
</evidence>
<dbReference type="PANTHER" id="PTHR30502:SF0">
    <property type="entry name" value="PHOSPHOENOLPYRUVATE CARBOXYLASE FAMILY PROTEIN"/>
    <property type="match status" value="1"/>
</dbReference>